<proteinExistence type="predicted"/>
<dbReference type="Gene3D" id="2.60.120.10">
    <property type="entry name" value="Jelly Rolls"/>
    <property type="match status" value="1"/>
</dbReference>
<dbReference type="RefSeq" id="WP_316969742.1">
    <property type="nucleotide sequence ID" value="NZ_JARFPL010000041.1"/>
</dbReference>
<dbReference type="EMBL" id="JARFPL010000041">
    <property type="protein sequence ID" value="MDF0594043.1"/>
    <property type="molecule type" value="Genomic_DNA"/>
</dbReference>
<dbReference type="SUPFAM" id="SSF51182">
    <property type="entry name" value="RmlC-like cupins"/>
    <property type="match status" value="1"/>
</dbReference>
<reference evidence="2 3" key="1">
    <citation type="submission" date="2023-03" db="EMBL/GenBank/DDBJ databases">
        <title>Whole genome sequencing of Methanotrichaceae archaeon M04Ac.</title>
        <authorList>
            <person name="Khomyakova M.A."/>
            <person name="Merkel A.Y."/>
            <person name="Slobodkin A.I."/>
        </authorList>
    </citation>
    <scope>NUCLEOTIDE SEQUENCE [LARGE SCALE GENOMIC DNA]</scope>
    <source>
        <strain evidence="2 3">M04Ac</strain>
    </source>
</reference>
<dbReference type="Pfam" id="PF07883">
    <property type="entry name" value="Cupin_2"/>
    <property type="match status" value="1"/>
</dbReference>
<accession>A0ABT5XHD3</accession>
<evidence type="ECO:0000313" key="2">
    <source>
        <dbReference type="EMBL" id="MDF0594043.1"/>
    </source>
</evidence>
<comment type="caution">
    <text evidence="2">The sequence shown here is derived from an EMBL/GenBank/DDBJ whole genome shotgun (WGS) entry which is preliminary data.</text>
</comment>
<organism evidence="2 3">
    <name type="scientific">Candidatus Methanocrinis alkalitolerans</name>
    <dbReference type="NCBI Taxonomy" id="3033395"/>
    <lineage>
        <taxon>Archaea</taxon>
        <taxon>Methanobacteriati</taxon>
        <taxon>Methanobacteriota</taxon>
        <taxon>Stenosarchaea group</taxon>
        <taxon>Methanomicrobia</taxon>
        <taxon>Methanotrichales</taxon>
        <taxon>Methanotrichaceae</taxon>
        <taxon>Methanocrinis</taxon>
    </lineage>
</organism>
<evidence type="ECO:0000313" key="3">
    <source>
        <dbReference type="Proteomes" id="UP001215956"/>
    </source>
</evidence>
<protein>
    <submittedName>
        <fullName evidence="2">Cupin domain-containing protein</fullName>
    </submittedName>
</protein>
<dbReference type="PANTHER" id="PTHR37694:SF1">
    <property type="entry name" value="SLR8022 PROTEIN"/>
    <property type="match status" value="1"/>
</dbReference>
<dbReference type="InterPro" id="IPR011051">
    <property type="entry name" value="RmlC_Cupin_sf"/>
</dbReference>
<dbReference type="CDD" id="cd02230">
    <property type="entry name" value="cupin_HP0902-like"/>
    <property type="match status" value="1"/>
</dbReference>
<dbReference type="PANTHER" id="PTHR37694">
    <property type="entry name" value="SLR8022 PROTEIN"/>
    <property type="match status" value="1"/>
</dbReference>
<keyword evidence="3" id="KW-1185">Reference proteome</keyword>
<dbReference type="InterPro" id="IPR013096">
    <property type="entry name" value="Cupin_2"/>
</dbReference>
<dbReference type="Proteomes" id="UP001215956">
    <property type="component" value="Unassembled WGS sequence"/>
</dbReference>
<dbReference type="InterPro" id="IPR014710">
    <property type="entry name" value="RmlC-like_jellyroll"/>
</dbReference>
<feature type="domain" description="Cupin type-2" evidence="1">
    <location>
        <begin position="47"/>
        <end position="110"/>
    </location>
</feature>
<gene>
    <name evidence="2" type="ORF">P0O24_10675</name>
</gene>
<name>A0ABT5XHD3_9EURY</name>
<sequence length="115" mass="12214">MNPDKDKGSAEDIAGRPLKVAELVDYQEGAVVSRTLVDKRTGTVTLFAFDEGQGLSEHTAPFDAVVNVIEGEAEIVICGEAMMVSGGEMVIMPAGEPHSLSAATPFKMMLTMIRS</sequence>
<evidence type="ECO:0000259" key="1">
    <source>
        <dbReference type="Pfam" id="PF07883"/>
    </source>
</evidence>